<dbReference type="AlphaFoldDB" id="A0A401W6N3"/>
<organism evidence="3 4">
    <name type="scientific">Streptomyces paromomycinus</name>
    <name type="common">Streptomyces rimosus subsp. paromomycinus</name>
    <dbReference type="NCBI Taxonomy" id="92743"/>
    <lineage>
        <taxon>Bacteria</taxon>
        <taxon>Bacillati</taxon>
        <taxon>Actinomycetota</taxon>
        <taxon>Actinomycetes</taxon>
        <taxon>Kitasatosporales</taxon>
        <taxon>Streptomycetaceae</taxon>
        <taxon>Streptomyces</taxon>
    </lineage>
</organism>
<comment type="similarity">
    <text evidence="1">Belongs to the enoyl-CoA hydratase/isomerase family.</text>
</comment>
<evidence type="ECO:0000313" key="3">
    <source>
        <dbReference type="EMBL" id="GCD45023.1"/>
    </source>
</evidence>
<evidence type="ECO:0000256" key="2">
    <source>
        <dbReference type="SAM" id="MobiDB-lite"/>
    </source>
</evidence>
<dbReference type="InterPro" id="IPR014748">
    <property type="entry name" value="Enoyl-CoA_hydra_C"/>
</dbReference>
<feature type="compositionally biased region" description="Basic and acidic residues" evidence="2">
    <location>
        <begin position="182"/>
        <end position="194"/>
    </location>
</feature>
<comment type="caution">
    <text evidence="3">The sequence shown here is derived from an EMBL/GenBank/DDBJ whole genome shotgun (WGS) entry which is preliminary data.</text>
</comment>
<sequence length="393" mass="40472">MTGHAMGRMTGRVIGRTPGRATGRKARPTADHTTVRVTSHVTDHVTVRATDHTAWSRLAMAPTPDSPGTAPGPSPESGPSSASGPTPDSAVAANAADAAPAPPPARPADSLILHTTDNAVLWITLNRPAALNALTWDQRERVIALLSDASADPAVRAVVVTGTGKGFCAGADLRGGPVGGRPDNDGPDNGRPDNDGSDSGASPSERVAGDVARMLRRGAQRLVTAVLDCEKPVLAAVNGTAAGLGAHLALACDLVVAAESATFIEVFARRGLVPDGGGAYLLPRLVGPQRAKELLFFGDAVTATDAERMGLVNRVVPDAGLEKAARDWAERLATGPTRAFALTKQLVNASLDGDRGAALAAEAAAQEINMTTADAREGVASFVERRRPTYRGR</sequence>
<reference evidence="3 4" key="1">
    <citation type="submission" date="2018-11" db="EMBL/GenBank/DDBJ databases">
        <title>Whole genome sequence of Streptomyces paromomycinus NBRC 15454(T).</title>
        <authorList>
            <person name="Komaki H."/>
            <person name="Tamura T."/>
        </authorList>
    </citation>
    <scope>NUCLEOTIDE SEQUENCE [LARGE SCALE GENOMIC DNA]</scope>
    <source>
        <strain evidence="3 4">NBRC 15454</strain>
    </source>
</reference>
<accession>A0A401W6N3</accession>
<dbReference type="Gene3D" id="3.90.226.10">
    <property type="entry name" value="2-enoyl-CoA Hydratase, Chain A, domain 1"/>
    <property type="match status" value="1"/>
</dbReference>
<dbReference type="Proteomes" id="UP000286746">
    <property type="component" value="Unassembled WGS sequence"/>
</dbReference>
<evidence type="ECO:0000256" key="1">
    <source>
        <dbReference type="ARBA" id="ARBA00005254"/>
    </source>
</evidence>
<name>A0A401W6N3_STREY</name>
<dbReference type="EMBL" id="BHZD01000001">
    <property type="protein sequence ID" value="GCD45023.1"/>
    <property type="molecule type" value="Genomic_DNA"/>
</dbReference>
<feature type="region of interest" description="Disordered" evidence="2">
    <location>
        <begin position="171"/>
        <end position="206"/>
    </location>
</feature>
<dbReference type="Pfam" id="PF00378">
    <property type="entry name" value="ECH_1"/>
    <property type="match status" value="2"/>
</dbReference>
<protein>
    <submittedName>
        <fullName evidence="3">Enoyl-CoA hydratase</fullName>
    </submittedName>
</protein>
<proteinExistence type="inferred from homology"/>
<dbReference type="PANTHER" id="PTHR43459:SF1">
    <property type="entry name" value="EG:BACN32G11.4 PROTEIN"/>
    <property type="match status" value="1"/>
</dbReference>
<evidence type="ECO:0000313" key="4">
    <source>
        <dbReference type="Proteomes" id="UP000286746"/>
    </source>
</evidence>
<dbReference type="InterPro" id="IPR029045">
    <property type="entry name" value="ClpP/crotonase-like_dom_sf"/>
</dbReference>
<feature type="compositionally biased region" description="Basic and acidic residues" evidence="2">
    <location>
        <begin position="41"/>
        <end position="51"/>
    </location>
</feature>
<dbReference type="PANTHER" id="PTHR43459">
    <property type="entry name" value="ENOYL-COA HYDRATASE"/>
    <property type="match status" value="1"/>
</dbReference>
<keyword evidence="4" id="KW-1185">Reference proteome</keyword>
<dbReference type="InterPro" id="IPR001753">
    <property type="entry name" value="Enoyl-CoA_hydra/iso"/>
</dbReference>
<feature type="region of interest" description="Disordered" evidence="2">
    <location>
        <begin position="1"/>
        <end position="110"/>
    </location>
</feature>
<dbReference type="Gene3D" id="1.10.12.10">
    <property type="entry name" value="Lyase 2-enoyl-coa Hydratase, Chain A, domain 2"/>
    <property type="match status" value="1"/>
</dbReference>
<dbReference type="CDD" id="cd06558">
    <property type="entry name" value="crotonase-like"/>
    <property type="match status" value="1"/>
</dbReference>
<gene>
    <name evidence="3" type="ORF">GKJPGBOP_04743</name>
</gene>
<feature type="compositionally biased region" description="Low complexity" evidence="2">
    <location>
        <begin position="77"/>
        <end position="99"/>
    </location>
</feature>
<dbReference type="SUPFAM" id="SSF52096">
    <property type="entry name" value="ClpP/crotonase"/>
    <property type="match status" value="1"/>
</dbReference>
<dbReference type="GO" id="GO:0003824">
    <property type="term" value="F:catalytic activity"/>
    <property type="evidence" value="ECO:0007669"/>
    <property type="project" value="UniProtKB-ARBA"/>
</dbReference>